<protein>
    <submittedName>
        <fullName evidence="1">Ribosomal natural product, two-chain TOMM family</fullName>
    </submittedName>
</protein>
<evidence type="ECO:0000313" key="1">
    <source>
        <dbReference type="EMBL" id="SDO73561.1"/>
    </source>
</evidence>
<name>A0A1H0LZU0_9BURK</name>
<dbReference type="AlphaFoldDB" id="A0A1H0LZU0"/>
<dbReference type="RefSeq" id="WP_092832244.1">
    <property type="nucleotide sequence ID" value="NZ_CP028290.1"/>
</dbReference>
<dbReference type="OrthoDB" id="6287017at2"/>
<proteinExistence type="predicted"/>
<dbReference type="EMBL" id="FNJL01000003">
    <property type="protein sequence ID" value="SDO73561.1"/>
    <property type="molecule type" value="Genomic_DNA"/>
</dbReference>
<dbReference type="NCBIfam" id="TIGR03795">
    <property type="entry name" value="RNP_Burkhold"/>
    <property type="match status" value="2"/>
</dbReference>
<organism evidence="1 2">
    <name type="scientific">Paracidovorax cattleyae</name>
    <dbReference type="NCBI Taxonomy" id="80868"/>
    <lineage>
        <taxon>Bacteria</taxon>
        <taxon>Pseudomonadati</taxon>
        <taxon>Pseudomonadota</taxon>
        <taxon>Betaproteobacteria</taxon>
        <taxon>Burkholderiales</taxon>
        <taxon>Comamonadaceae</taxon>
        <taxon>Paracidovorax</taxon>
    </lineage>
</organism>
<dbReference type="InterPro" id="IPR022261">
    <property type="entry name" value="RNP_Burkhold"/>
</dbReference>
<dbReference type="Proteomes" id="UP000199317">
    <property type="component" value="Unassembled WGS sequence"/>
</dbReference>
<keyword evidence="2" id="KW-1185">Reference proteome</keyword>
<accession>A0A1H0LZU0</accession>
<reference evidence="2" key="1">
    <citation type="submission" date="2016-10" db="EMBL/GenBank/DDBJ databases">
        <authorList>
            <person name="Varghese N."/>
            <person name="Submissions S."/>
        </authorList>
    </citation>
    <scope>NUCLEOTIDE SEQUENCE [LARGE SCALE GENOMIC DNA]</scope>
    <source>
        <strain evidence="2">DSM 17101</strain>
    </source>
</reference>
<gene>
    <name evidence="1" type="ORF">SAMN04489708_10352</name>
</gene>
<evidence type="ECO:0000313" key="2">
    <source>
        <dbReference type="Proteomes" id="UP000199317"/>
    </source>
</evidence>
<sequence length="265" mass="29417">MSSIQQQPGDPLLEFRLAYLRAIAKSWYETDYRDRLLAQKDIQPQLAKDFGLKTIWPWLDVSLERSDNPLDQTLWKPELTAGWIGLDDAFEIVFPEAPSDRAAEALASYYQLFPTLMGATADISNEEHVPPGIVGGALPTGLGIPGGDPGSLLAFGGVVLRAIALAWQSKEFRDELLNPRCSDAAGLLSQWLGYNNPFNFSIRFTPNKALTWDAGKGHWNQLNPDGSKIKNRIVLNYPNAPEARDFWPISLTSYNNTGSAYPFTC</sequence>